<organism evidence="1 2">
    <name type="scientific">Micractinium conductrix</name>
    <dbReference type="NCBI Taxonomy" id="554055"/>
    <lineage>
        <taxon>Eukaryota</taxon>
        <taxon>Viridiplantae</taxon>
        <taxon>Chlorophyta</taxon>
        <taxon>core chlorophytes</taxon>
        <taxon>Trebouxiophyceae</taxon>
        <taxon>Chlorellales</taxon>
        <taxon>Chlorellaceae</taxon>
        <taxon>Chlorella clade</taxon>
        <taxon>Micractinium</taxon>
    </lineage>
</organism>
<name>A0A2P6VKT0_9CHLO</name>
<proteinExistence type="predicted"/>
<dbReference type="EMBL" id="LHPF02000004">
    <property type="protein sequence ID" value="PSC74711.1"/>
    <property type="molecule type" value="Genomic_DNA"/>
</dbReference>
<dbReference type="Gene3D" id="3.90.180.10">
    <property type="entry name" value="Medium-chain alcohol dehydrogenases, catalytic domain"/>
    <property type="match status" value="1"/>
</dbReference>
<sequence length="57" mass="5556">MSFVAAATTPTAYITAFAAFQQGGGLGVGAKVFVPAGTGGVGLAVVHVAQSLGFEAW</sequence>
<accession>A0A2P6VKT0</accession>
<dbReference type="AlphaFoldDB" id="A0A2P6VKT0"/>
<keyword evidence="2" id="KW-1185">Reference proteome</keyword>
<protein>
    <submittedName>
        <fullName evidence="1">NADPH:quinone oxidoreductase</fullName>
    </submittedName>
</protein>
<evidence type="ECO:0000313" key="2">
    <source>
        <dbReference type="Proteomes" id="UP000239649"/>
    </source>
</evidence>
<dbReference type="Proteomes" id="UP000239649">
    <property type="component" value="Unassembled WGS sequence"/>
</dbReference>
<comment type="caution">
    <text evidence="1">The sequence shown here is derived from an EMBL/GenBank/DDBJ whole genome shotgun (WGS) entry which is preliminary data.</text>
</comment>
<gene>
    <name evidence="1" type="ORF">C2E20_2116</name>
</gene>
<evidence type="ECO:0000313" key="1">
    <source>
        <dbReference type="EMBL" id="PSC74711.1"/>
    </source>
</evidence>
<dbReference type="InterPro" id="IPR036291">
    <property type="entry name" value="NAD(P)-bd_dom_sf"/>
</dbReference>
<dbReference type="SUPFAM" id="SSF51735">
    <property type="entry name" value="NAD(P)-binding Rossmann-fold domains"/>
    <property type="match status" value="1"/>
</dbReference>
<reference evidence="1 2" key="1">
    <citation type="journal article" date="2018" name="Plant J.">
        <title>Genome sequences of Chlorella sorokiniana UTEX 1602 and Micractinium conductrix SAG 241.80: implications to maltose excretion by a green alga.</title>
        <authorList>
            <person name="Arriola M.B."/>
            <person name="Velmurugan N."/>
            <person name="Zhang Y."/>
            <person name="Plunkett M.H."/>
            <person name="Hondzo H."/>
            <person name="Barney B.M."/>
        </authorList>
    </citation>
    <scope>NUCLEOTIDE SEQUENCE [LARGE SCALE GENOMIC DNA]</scope>
    <source>
        <strain evidence="1 2">SAG 241.80</strain>
    </source>
</reference>